<evidence type="ECO:0000256" key="2">
    <source>
        <dbReference type="ARBA" id="ARBA00010190"/>
    </source>
</evidence>
<evidence type="ECO:0000256" key="7">
    <source>
        <dbReference type="ARBA" id="ARBA00022755"/>
    </source>
</evidence>
<dbReference type="GO" id="GO:0004639">
    <property type="term" value="F:phosphoribosylaminoimidazolesuccinocarboxamide synthase activity"/>
    <property type="evidence" value="ECO:0007669"/>
    <property type="project" value="UniProtKB-UniRule"/>
</dbReference>
<evidence type="ECO:0000256" key="9">
    <source>
        <dbReference type="ARBA" id="ARBA00030409"/>
    </source>
</evidence>
<keyword evidence="5 11" id="KW-0436">Ligase</keyword>
<evidence type="ECO:0000313" key="14">
    <source>
        <dbReference type="Proteomes" id="UP000772566"/>
    </source>
</evidence>
<keyword evidence="7 11" id="KW-0658">Purine biosynthesis</keyword>
<dbReference type="Proteomes" id="UP000772566">
    <property type="component" value="Unassembled WGS sequence"/>
</dbReference>
<evidence type="ECO:0000259" key="12">
    <source>
        <dbReference type="Pfam" id="PF01259"/>
    </source>
</evidence>
<dbReference type="Gene3D" id="3.30.200.20">
    <property type="entry name" value="Phosphorylase Kinase, domain 1"/>
    <property type="match status" value="1"/>
</dbReference>
<comment type="pathway">
    <text evidence="1 11">Purine metabolism; IMP biosynthesis via de novo pathway; 5-amino-1-(5-phospho-D-ribosyl)imidazole-4-carboxamide from 5-amino-1-(5-phospho-D-ribosyl)imidazole-4-carboxylate: step 1/2.</text>
</comment>
<dbReference type="GO" id="GO:0005524">
    <property type="term" value="F:ATP binding"/>
    <property type="evidence" value="ECO:0007669"/>
    <property type="project" value="UniProtKB-KW"/>
</dbReference>
<evidence type="ECO:0000313" key="13">
    <source>
        <dbReference type="EMBL" id="MBF4809256.1"/>
    </source>
</evidence>
<name>A0A930YSL6_9ACTN</name>
<dbReference type="Gene3D" id="3.30.470.20">
    <property type="entry name" value="ATP-grasp fold, B domain"/>
    <property type="match status" value="1"/>
</dbReference>
<dbReference type="InterPro" id="IPR028923">
    <property type="entry name" value="SAICAR_synt/ADE2_N"/>
</dbReference>
<dbReference type="FunFam" id="3.30.470.20:FF:000015">
    <property type="entry name" value="Phosphoribosylaminoimidazole-succinocarboxamide synthase"/>
    <property type="match status" value="1"/>
</dbReference>
<comment type="catalytic activity">
    <reaction evidence="10 11">
        <text>5-amino-1-(5-phospho-D-ribosyl)imidazole-4-carboxylate + L-aspartate + ATP = (2S)-2-[5-amino-1-(5-phospho-beta-D-ribosyl)imidazole-4-carboxamido]succinate + ADP + phosphate + 2 H(+)</text>
        <dbReference type="Rhea" id="RHEA:22628"/>
        <dbReference type="ChEBI" id="CHEBI:15378"/>
        <dbReference type="ChEBI" id="CHEBI:29991"/>
        <dbReference type="ChEBI" id="CHEBI:30616"/>
        <dbReference type="ChEBI" id="CHEBI:43474"/>
        <dbReference type="ChEBI" id="CHEBI:58443"/>
        <dbReference type="ChEBI" id="CHEBI:77657"/>
        <dbReference type="ChEBI" id="CHEBI:456216"/>
        <dbReference type="EC" id="6.3.2.6"/>
    </reaction>
</comment>
<evidence type="ECO:0000256" key="8">
    <source>
        <dbReference type="ARBA" id="ARBA00022840"/>
    </source>
</evidence>
<evidence type="ECO:0000256" key="5">
    <source>
        <dbReference type="ARBA" id="ARBA00022598"/>
    </source>
</evidence>
<dbReference type="NCBIfam" id="TIGR00081">
    <property type="entry name" value="purC"/>
    <property type="match status" value="1"/>
</dbReference>
<dbReference type="InterPro" id="IPR001636">
    <property type="entry name" value="SAICAR_synth"/>
</dbReference>
<sequence>MAGAELRPDSHGKVRDIYDCGDKLLMVASDRISAFDFILPDEIPFKGEILTRISAFWFDRFKDLLPNHMISVLPDQTPEQFADYTEYLAGRAMLVKKAQTVPIECIVRGYLTGSGKKTYDQDGTVCGIKLPDGLTEASKLPEPIFTPSTKAELGDHDENISFERCCEIVGEDVATQLKEASLAIYKAAAEYAATRGIIIADTKFEFGFIDGKLTLIDECLTPDSSRFWPAEGYSEGHVQPSYDKQYVRDWLKAHWDMQGEPPHLPEEVIEGTSERYRTAFQIITGTEFVPLKETNVTA</sequence>
<comment type="caution">
    <text evidence="13">The sequence shown here is derived from an EMBL/GenBank/DDBJ whole genome shotgun (WGS) entry which is preliminary data.</text>
</comment>
<dbReference type="EC" id="6.3.2.6" evidence="3 11"/>
<comment type="similarity">
    <text evidence="2 11">Belongs to the SAICAR synthetase family.</text>
</comment>
<evidence type="ECO:0000256" key="4">
    <source>
        <dbReference type="ARBA" id="ARBA00016460"/>
    </source>
</evidence>
<keyword evidence="6 11" id="KW-0547">Nucleotide-binding</keyword>
<evidence type="ECO:0000256" key="1">
    <source>
        <dbReference type="ARBA" id="ARBA00004672"/>
    </source>
</evidence>
<evidence type="ECO:0000256" key="3">
    <source>
        <dbReference type="ARBA" id="ARBA00012217"/>
    </source>
</evidence>
<evidence type="ECO:0000256" key="11">
    <source>
        <dbReference type="HAMAP-Rule" id="MF_00137"/>
    </source>
</evidence>
<dbReference type="NCBIfam" id="NF010568">
    <property type="entry name" value="PRK13961.1"/>
    <property type="match status" value="1"/>
</dbReference>
<dbReference type="InterPro" id="IPR018236">
    <property type="entry name" value="SAICAR_synthetase_CS"/>
</dbReference>
<dbReference type="PANTHER" id="PTHR43700:SF1">
    <property type="entry name" value="PHOSPHORIBOSYLAMINOIMIDAZOLE-SUCCINOCARBOXAMIDE SYNTHASE"/>
    <property type="match status" value="1"/>
</dbReference>
<keyword evidence="8 11" id="KW-0067">ATP-binding</keyword>
<dbReference type="HAMAP" id="MF_00137">
    <property type="entry name" value="SAICAR_synth"/>
    <property type="match status" value="1"/>
</dbReference>
<dbReference type="SUPFAM" id="SSF56104">
    <property type="entry name" value="SAICAR synthase-like"/>
    <property type="match status" value="1"/>
</dbReference>
<dbReference type="PROSITE" id="PS01058">
    <property type="entry name" value="SAICAR_SYNTHETASE_2"/>
    <property type="match status" value="1"/>
</dbReference>
<feature type="domain" description="SAICAR synthetase/ADE2 N-terminal" evidence="12">
    <location>
        <begin position="11"/>
        <end position="253"/>
    </location>
</feature>
<proteinExistence type="inferred from homology"/>
<gene>
    <name evidence="11" type="primary">purC</name>
    <name evidence="13" type="ORF">HXK23_03420</name>
</gene>
<dbReference type="AlphaFoldDB" id="A0A930YSL6"/>
<dbReference type="EMBL" id="JABZGT010000169">
    <property type="protein sequence ID" value="MBF4809256.1"/>
    <property type="molecule type" value="Genomic_DNA"/>
</dbReference>
<dbReference type="GO" id="GO:0005737">
    <property type="term" value="C:cytoplasm"/>
    <property type="evidence" value="ECO:0007669"/>
    <property type="project" value="TreeGrafter"/>
</dbReference>
<dbReference type="CDD" id="cd01414">
    <property type="entry name" value="SAICAR_synt_Sc"/>
    <property type="match status" value="1"/>
</dbReference>
<evidence type="ECO:0000256" key="10">
    <source>
        <dbReference type="ARBA" id="ARBA00048475"/>
    </source>
</evidence>
<evidence type="ECO:0000256" key="6">
    <source>
        <dbReference type="ARBA" id="ARBA00022741"/>
    </source>
</evidence>
<dbReference type="PANTHER" id="PTHR43700">
    <property type="entry name" value="PHOSPHORIBOSYLAMINOIMIDAZOLE-SUCCINOCARBOXAMIDE SYNTHASE"/>
    <property type="match status" value="1"/>
</dbReference>
<protein>
    <recommendedName>
        <fullName evidence="4 11">Phosphoribosylaminoimidazole-succinocarboxamide synthase</fullName>
        <ecNumber evidence="3 11">6.3.2.6</ecNumber>
    </recommendedName>
    <alternativeName>
        <fullName evidence="9 11">SAICAR synthetase</fullName>
    </alternativeName>
</protein>
<dbReference type="GO" id="GO:0006189">
    <property type="term" value="P:'de novo' IMP biosynthetic process"/>
    <property type="evidence" value="ECO:0007669"/>
    <property type="project" value="UniProtKB-UniRule"/>
</dbReference>
<organism evidence="13 14">
    <name type="scientific">Lancefieldella parvula</name>
    <dbReference type="NCBI Taxonomy" id="1382"/>
    <lineage>
        <taxon>Bacteria</taxon>
        <taxon>Bacillati</taxon>
        <taxon>Actinomycetota</taxon>
        <taxon>Coriobacteriia</taxon>
        <taxon>Coriobacteriales</taxon>
        <taxon>Atopobiaceae</taxon>
        <taxon>Lancefieldella</taxon>
    </lineage>
</organism>
<accession>A0A930YSL6</accession>
<reference evidence="13" key="1">
    <citation type="submission" date="2020-04" db="EMBL/GenBank/DDBJ databases">
        <title>Deep metagenomics examines the oral microbiome during advanced dental caries in children, revealing novel taxa and co-occurrences with host molecules.</title>
        <authorList>
            <person name="Baker J.L."/>
            <person name="Morton J.T."/>
            <person name="Dinis M."/>
            <person name="Alvarez R."/>
            <person name="Tran N.C."/>
            <person name="Knight R."/>
            <person name="Edlund A."/>
        </authorList>
    </citation>
    <scope>NUCLEOTIDE SEQUENCE</scope>
    <source>
        <strain evidence="13">JCVI_22A_bin.2</strain>
    </source>
</reference>
<dbReference type="Pfam" id="PF01259">
    <property type="entry name" value="SAICAR_synt"/>
    <property type="match status" value="1"/>
</dbReference>